<evidence type="ECO:0000256" key="3">
    <source>
        <dbReference type="ARBA" id="ARBA00006464"/>
    </source>
</evidence>
<evidence type="ECO:0000256" key="2">
    <source>
        <dbReference type="ARBA" id="ARBA00004236"/>
    </source>
</evidence>
<evidence type="ECO:0000313" key="11">
    <source>
        <dbReference type="EMBL" id="HFH28006.1"/>
    </source>
</evidence>
<dbReference type="InterPro" id="IPR017475">
    <property type="entry name" value="EPS_sugar_tfrase"/>
</dbReference>
<evidence type="ECO:0000256" key="8">
    <source>
        <dbReference type="ARBA" id="ARBA00023136"/>
    </source>
</evidence>
<keyword evidence="7 9" id="KW-1133">Transmembrane helix</keyword>
<dbReference type="SUPFAM" id="SSF51735">
    <property type="entry name" value="NAD(P)-binding Rossmann-fold domains"/>
    <property type="match status" value="1"/>
</dbReference>
<reference evidence="11" key="1">
    <citation type="journal article" date="2020" name="mSystems">
        <title>Genome- and Community-Level Interaction Insights into Carbon Utilization and Element Cycling Functions of Hydrothermarchaeota in Hydrothermal Sediment.</title>
        <authorList>
            <person name="Zhou Z."/>
            <person name="Liu Y."/>
            <person name="Xu W."/>
            <person name="Pan J."/>
            <person name="Luo Z.H."/>
            <person name="Li M."/>
        </authorList>
    </citation>
    <scope>NUCLEOTIDE SEQUENCE [LARGE SCALE GENOMIC DNA]</scope>
    <source>
        <strain evidence="11">SpSt-503</strain>
    </source>
</reference>
<dbReference type="InterPro" id="IPR003362">
    <property type="entry name" value="Bact_transf"/>
</dbReference>
<feature type="transmembrane region" description="Helical" evidence="9">
    <location>
        <begin position="60"/>
        <end position="80"/>
    </location>
</feature>
<dbReference type="InterPro" id="IPR036291">
    <property type="entry name" value="NAD(P)-bd_dom_sf"/>
</dbReference>
<dbReference type="NCBIfam" id="TIGR03022">
    <property type="entry name" value="WbaP_sugtrans"/>
    <property type="match status" value="1"/>
</dbReference>
<dbReference type="InterPro" id="IPR017472">
    <property type="entry name" value="Undecaprenyl-P_galact_Ptfrase"/>
</dbReference>
<dbReference type="Gene3D" id="3.40.50.720">
    <property type="entry name" value="NAD(P)-binding Rossmann-like Domain"/>
    <property type="match status" value="1"/>
</dbReference>
<comment type="caution">
    <text evidence="11">The sequence shown here is derived from an EMBL/GenBank/DDBJ whole genome shotgun (WGS) entry which is preliminary data.</text>
</comment>
<feature type="transmembrane region" description="Helical" evidence="9">
    <location>
        <begin position="285"/>
        <end position="309"/>
    </location>
</feature>
<dbReference type="GO" id="GO:0000271">
    <property type="term" value="P:polysaccharide biosynthetic process"/>
    <property type="evidence" value="ECO:0007669"/>
    <property type="project" value="InterPro"/>
</dbReference>
<feature type="transmembrane region" description="Helical" evidence="9">
    <location>
        <begin position="92"/>
        <end position="109"/>
    </location>
</feature>
<dbReference type="PANTHER" id="PTHR30576:SF4">
    <property type="entry name" value="UNDECAPRENYL-PHOSPHATE GALACTOSE PHOSPHOTRANSFERASE"/>
    <property type="match status" value="1"/>
</dbReference>
<gene>
    <name evidence="11" type="primary">wbaP</name>
    <name evidence="11" type="ORF">ENS59_00620</name>
</gene>
<evidence type="ECO:0000259" key="10">
    <source>
        <dbReference type="Pfam" id="PF02397"/>
    </source>
</evidence>
<evidence type="ECO:0000256" key="9">
    <source>
        <dbReference type="SAM" id="Phobius"/>
    </source>
</evidence>
<evidence type="ECO:0000256" key="1">
    <source>
        <dbReference type="ARBA" id="ARBA00004141"/>
    </source>
</evidence>
<feature type="transmembrane region" description="Helical" evidence="9">
    <location>
        <begin position="21"/>
        <end position="48"/>
    </location>
</feature>
<evidence type="ECO:0000256" key="6">
    <source>
        <dbReference type="ARBA" id="ARBA00022692"/>
    </source>
</evidence>
<comment type="subcellular location">
    <subcellularLocation>
        <location evidence="2">Cell membrane</location>
    </subcellularLocation>
    <subcellularLocation>
        <location evidence="1">Membrane</location>
        <topology evidence="1">Multi-pass membrane protein</topology>
    </subcellularLocation>
</comment>
<organism evidence="11">
    <name type="scientific">Gracilinema caldarium</name>
    <dbReference type="NCBI Taxonomy" id="215591"/>
    <lineage>
        <taxon>Bacteria</taxon>
        <taxon>Pseudomonadati</taxon>
        <taxon>Spirochaetota</taxon>
        <taxon>Spirochaetia</taxon>
        <taxon>Spirochaetales</taxon>
        <taxon>Breznakiellaceae</taxon>
        <taxon>Gracilinema</taxon>
    </lineage>
</organism>
<comment type="similarity">
    <text evidence="3">Belongs to the bacterial sugar transferase family.</text>
</comment>
<accession>A0A7C3INN6</accession>
<dbReference type="Pfam" id="PF02397">
    <property type="entry name" value="Bac_transf"/>
    <property type="match status" value="1"/>
</dbReference>
<sequence length="480" mass="54721">MTIKDFDIWYLSRYKHTTSAYAAIAFIISDFIAIMLSFGTGFFIVNAYDLSLINFKSFITYWPFVPAFILLFYATNLYPGVSLAPAEELRRFAVGSIIGHGGILLFMGIDNGKITPEMVAFFISWVLSVFLLLVCRSITRNIISKTKLWGIPAVIYGCGNSGKLVADRLLDNPSVGYIPVLFLDDNEETGETYRNIPIIHDTSLGPYLVEKYNIKMAIVAMPGADRHRLADILDESVSAFKYNVLIPDFFGLTNIWMSVRDFDGVLGLATSQQLLMPWNRIKKRLLDLFLVIVGGILLMPLFLIIAFLIKISSPGPVLYKHTRIGRNGKPFKAYKFRSMVLDADLRLKELLEKDPEARKEWEQTYKLKNDPRITPIGKFLRKTSFDEFPQLLNILKNEMSLVGPRPIVYDEIPKYGKSFKRVFSVKPGLTGMWQVSGRSDTDYTERVAFDTFYIQSWSIWLDIWILYKTIGVVLRGKGAY</sequence>
<dbReference type="GO" id="GO:0016780">
    <property type="term" value="F:phosphotransferase activity, for other substituted phosphate groups"/>
    <property type="evidence" value="ECO:0007669"/>
    <property type="project" value="TreeGrafter"/>
</dbReference>
<dbReference type="NCBIfam" id="TIGR03025">
    <property type="entry name" value="EPS_sugtrans"/>
    <property type="match status" value="1"/>
</dbReference>
<proteinExistence type="inferred from homology"/>
<name>A0A7C3INN6_9SPIR</name>
<keyword evidence="8 9" id="KW-0472">Membrane</keyword>
<dbReference type="EMBL" id="DSVL01000017">
    <property type="protein sequence ID" value="HFH28006.1"/>
    <property type="molecule type" value="Genomic_DNA"/>
</dbReference>
<evidence type="ECO:0000256" key="4">
    <source>
        <dbReference type="ARBA" id="ARBA00022475"/>
    </source>
</evidence>
<keyword evidence="4" id="KW-1003">Cell membrane</keyword>
<dbReference type="Pfam" id="PF13727">
    <property type="entry name" value="CoA_binding_3"/>
    <property type="match status" value="1"/>
</dbReference>
<feature type="domain" description="Bacterial sugar transferase" evidence="10">
    <location>
        <begin position="283"/>
        <end position="474"/>
    </location>
</feature>
<dbReference type="PANTHER" id="PTHR30576">
    <property type="entry name" value="COLANIC BIOSYNTHESIS UDP-GLUCOSE LIPID CARRIER TRANSFERASE"/>
    <property type="match status" value="1"/>
</dbReference>
<keyword evidence="6 9" id="KW-0812">Transmembrane</keyword>
<protein>
    <submittedName>
        <fullName evidence="11">Undecaprenyl-phosphate galactose phosphotransferase WbaP</fullName>
    </submittedName>
</protein>
<feature type="transmembrane region" description="Helical" evidence="9">
    <location>
        <begin position="121"/>
        <end position="139"/>
    </location>
</feature>
<evidence type="ECO:0000256" key="7">
    <source>
        <dbReference type="ARBA" id="ARBA00022989"/>
    </source>
</evidence>
<dbReference type="AlphaFoldDB" id="A0A7C3INN6"/>
<evidence type="ECO:0000256" key="5">
    <source>
        <dbReference type="ARBA" id="ARBA00022679"/>
    </source>
</evidence>
<dbReference type="GO" id="GO:0005886">
    <property type="term" value="C:plasma membrane"/>
    <property type="evidence" value="ECO:0007669"/>
    <property type="project" value="UniProtKB-SubCell"/>
</dbReference>
<keyword evidence="5 11" id="KW-0808">Transferase</keyword>